<comment type="caution">
    <text evidence="3">The sequence shown here is derived from an EMBL/GenBank/DDBJ whole genome shotgun (WGS) entry which is preliminary data.</text>
</comment>
<gene>
    <name evidence="3" type="ORF">GCM10011316_12660</name>
</gene>
<feature type="signal peptide" evidence="1">
    <location>
        <begin position="1"/>
        <end position="26"/>
    </location>
</feature>
<dbReference type="EMBL" id="BMFA01000003">
    <property type="protein sequence ID" value="GGB42213.1"/>
    <property type="molecule type" value="Genomic_DNA"/>
</dbReference>
<reference evidence="3" key="2">
    <citation type="submission" date="2020-09" db="EMBL/GenBank/DDBJ databases">
        <authorList>
            <person name="Sun Q."/>
            <person name="Zhou Y."/>
        </authorList>
    </citation>
    <scope>NUCLEOTIDE SEQUENCE</scope>
    <source>
        <strain evidence="3">CGMCC 1.12426</strain>
    </source>
</reference>
<protein>
    <recommendedName>
        <fullName evidence="2">Lipid/polyisoprenoid-binding YceI-like domain-containing protein</fullName>
    </recommendedName>
</protein>
<dbReference type="Pfam" id="PF04264">
    <property type="entry name" value="YceI"/>
    <property type="match status" value="1"/>
</dbReference>
<dbReference type="SUPFAM" id="SSF101874">
    <property type="entry name" value="YceI-like"/>
    <property type="match status" value="1"/>
</dbReference>
<keyword evidence="4" id="KW-1185">Reference proteome</keyword>
<dbReference type="PANTHER" id="PTHR34406:SF1">
    <property type="entry name" value="PROTEIN YCEI"/>
    <property type="match status" value="1"/>
</dbReference>
<dbReference type="InterPro" id="IPR007372">
    <property type="entry name" value="Lipid/polyisoprenoid-bd_YceI"/>
</dbReference>
<feature type="domain" description="Lipid/polyisoprenoid-binding YceI-like" evidence="2">
    <location>
        <begin position="28"/>
        <end position="186"/>
    </location>
</feature>
<feature type="chain" id="PRO_5037149127" description="Lipid/polyisoprenoid-binding YceI-like domain-containing protein" evidence="1">
    <location>
        <begin position="27"/>
        <end position="187"/>
    </location>
</feature>
<dbReference type="Proteomes" id="UP000605148">
    <property type="component" value="Unassembled WGS sequence"/>
</dbReference>
<evidence type="ECO:0000313" key="4">
    <source>
        <dbReference type="Proteomes" id="UP000605148"/>
    </source>
</evidence>
<dbReference type="RefSeq" id="WP_208998353.1">
    <property type="nucleotide sequence ID" value="NZ_BMFA01000003.1"/>
</dbReference>
<evidence type="ECO:0000313" key="3">
    <source>
        <dbReference type="EMBL" id="GGB42213.1"/>
    </source>
</evidence>
<organism evidence="3 4">
    <name type="scientific">Roseibium aquae</name>
    <dbReference type="NCBI Taxonomy" id="1323746"/>
    <lineage>
        <taxon>Bacteria</taxon>
        <taxon>Pseudomonadati</taxon>
        <taxon>Pseudomonadota</taxon>
        <taxon>Alphaproteobacteria</taxon>
        <taxon>Hyphomicrobiales</taxon>
        <taxon>Stappiaceae</taxon>
        <taxon>Roseibium</taxon>
    </lineage>
</organism>
<name>A0A916WYF8_9HYPH</name>
<sequence length="187" mass="19021">MEMIRLSAAAAATLTCATLLLTPAAASTWTVDQGGSTLGFEVAQGTGSISGTFTDWSASIDLDPDNLETAVITARIALPSATTGNGQIDGTLPTGQFFNVAEFPAAEFTSETISLANDGSYVAEGSLALKGVRHPVTLSFTLDIEGDTATAKGTATLDRTVYNVGTGVGPDQVGADVSVTIDLTATR</sequence>
<dbReference type="PANTHER" id="PTHR34406">
    <property type="entry name" value="PROTEIN YCEI"/>
    <property type="match status" value="1"/>
</dbReference>
<keyword evidence="1" id="KW-0732">Signal</keyword>
<dbReference type="Gene3D" id="2.40.128.110">
    <property type="entry name" value="Lipid/polyisoprenoid-binding, YceI-like"/>
    <property type="match status" value="1"/>
</dbReference>
<proteinExistence type="predicted"/>
<accession>A0A916WYF8</accession>
<dbReference type="AlphaFoldDB" id="A0A916WYF8"/>
<evidence type="ECO:0000256" key="1">
    <source>
        <dbReference type="SAM" id="SignalP"/>
    </source>
</evidence>
<reference evidence="3" key="1">
    <citation type="journal article" date="2014" name="Int. J. Syst. Evol. Microbiol.">
        <title>Complete genome sequence of Corynebacterium casei LMG S-19264T (=DSM 44701T), isolated from a smear-ripened cheese.</title>
        <authorList>
            <consortium name="US DOE Joint Genome Institute (JGI-PGF)"/>
            <person name="Walter F."/>
            <person name="Albersmeier A."/>
            <person name="Kalinowski J."/>
            <person name="Ruckert C."/>
        </authorList>
    </citation>
    <scope>NUCLEOTIDE SEQUENCE</scope>
    <source>
        <strain evidence="3">CGMCC 1.12426</strain>
    </source>
</reference>
<evidence type="ECO:0000259" key="2">
    <source>
        <dbReference type="SMART" id="SM00867"/>
    </source>
</evidence>
<dbReference type="InterPro" id="IPR036761">
    <property type="entry name" value="TTHA0802/YceI-like_sf"/>
</dbReference>
<dbReference type="SMART" id="SM00867">
    <property type="entry name" value="YceI"/>
    <property type="match status" value="1"/>
</dbReference>